<protein>
    <recommendedName>
        <fullName evidence="6">Right handed beta helix domain-containing protein</fullName>
    </recommendedName>
</protein>
<dbReference type="AlphaFoldDB" id="A0AAN7UE79"/>
<organism evidence="4 5">
    <name type="scientific">Dictyostelium firmibasis</name>
    <dbReference type="NCBI Taxonomy" id="79012"/>
    <lineage>
        <taxon>Eukaryota</taxon>
        <taxon>Amoebozoa</taxon>
        <taxon>Evosea</taxon>
        <taxon>Eumycetozoa</taxon>
        <taxon>Dictyostelia</taxon>
        <taxon>Dictyosteliales</taxon>
        <taxon>Dictyosteliaceae</taxon>
        <taxon>Dictyostelium</taxon>
    </lineage>
</organism>
<keyword evidence="2" id="KW-0472">Membrane</keyword>
<dbReference type="EMBL" id="JAVFKY010000001">
    <property type="protein sequence ID" value="KAK5584670.1"/>
    <property type="molecule type" value="Genomic_DNA"/>
</dbReference>
<evidence type="ECO:0000313" key="4">
    <source>
        <dbReference type="EMBL" id="KAK5584670.1"/>
    </source>
</evidence>
<comment type="caution">
    <text evidence="4">The sequence shown here is derived from an EMBL/GenBank/DDBJ whole genome shotgun (WGS) entry which is preliminary data.</text>
</comment>
<gene>
    <name evidence="4" type="ORF">RB653_006286</name>
</gene>
<evidence type="ECO:0000313" key="5">
    <source>
        <dbReference type="Proteomes" id="UP001344447"/>
    </source>
</evidence>
<feature type="chain" id="PRO_5042883181" description="Right handed beta helix domain-containing protein" evidence="3">
    <location>
        <begin position="23"/>
        <end position="671"/>
    </location>
</feature>
<proteinExistence type="predicted"/>
<feature type="transmembrane region" description="Helical" evidence="2">
    <location>
        <begin position="623"/>
        <end position="643"/>
    </location>
</feature>
<sequence length="671" mass="75025">MKISSFPLIIAIFAIIISINYSQSNNQVDLYVSNSKGKDEIGCGLLGKEQQCKSVDYAINQIKDKFKSVSIGYSKIKVHITPGEYKNIKQDLSNLNICFENTLFQELPILKLINPNEEENEEIDIDDYDNSNSNNNNYNNNIENNNSDNDNDNNNNVDSKEKNEINKINNNKKKEEWNNPFDESYIEYEILEEDVEQLAKQRNPNEQVIFKNDGSDNSMFYISSKSKNEITFKGITFKDSNSMNYILNFDNSGTSSISDKKNNVANGGGGGGGGGSSSGGLNLNIINCNFENDFNQFLNVKETSNQRVQIIIKNSRFIGTHHNSIPLDESSIKIQSTHSSTHIEIENSIFRNIRGSNNSPWISLNLESKSNNGEIVTNANGVFNKLLIKQSLFKDNIGSSSLLVSGFQIVEILNSLFDSNERYNSLTAISLRYGDDASISSGGTGGGAISIINSGKILIDGTNFYKNFGRSLGGALFLKNIKQRITIIDSIFYENYANNGGSIYVSDCNDKCSLELQSNKIVNNVASLLGSSIYCSHSNIEFLDSNNRFENNIITAKNEIELASTKRFSFKRQSYHGFDCLIDLDDGGSTCSFKGTNETMLNEILKNPNCSGKSLSSFLLEHFELIIIFLFLLFITIVFILFLKVSKKRQDNFKNFIIGGGENDQNKKKKE</sequence>
<dbReference type="InterPro" id="IPR011050">
    <property type="entry name" value="Pectin_lyase_fold/virulence"/>
</dbReference>
<dbReference type="Proteomes" id="UP001344447">
    <property type="component" value="Unassembled WGS sequence"/>
</dbReference>
<keyword evidence="5" id="KW-1185">Reference proteome</keyword>
<dbReference type="SUPFAM" id="SSF51126">
    <property type="entry name" value="Pectin lyase-like"/>
    <property type="match status" value="1"/>
</dbReference>
<reference evidence="4 5" key="1">
    <citation type="submission" date="2023-11" db="EMBL/GenBank/DDBJ databases">
        <title>Dfirmibasis_genome.</title>
        <authorList>
            <person name="Edelbroek B."/>
            <person name="Kjellin J."/>
            <person name="Jerlstrom-Hultqvist J."/>
            <person name="Soderbom F."/>
        </authorList>
    </citation>
    <scope>NUCLEOTIDE SEQUENCE [LARGE SCALE GENOMIC DNA]</scope>
    <source>
        <strain evidence="4 5">TNS-C-14</strain>
    </source>
</reference>
<name>A0AAN7UE79_9MYCE</name>
<evidence type="ECO:0000256" key="1">
    <source>
        <dbReference type="SAM" id="MobiDB-lite"/>
    </source>
</evidence>
<keyword evidence="3" id="KW-0732">Signal</keyword>
<evidence type="ECO:0000256" key="2">
    <source>
        <dbReference type="SAM" id="Phobius"/>
    </source>
</evidence>
<feature type="compositionally biased region" description="Low complexity" evidence="1">
    <location>
        <begin position="130"/>
        <end position="157"/>
    </location>
</feature>
<evidence type="ECO:0008006" key="6">
    <source>
        <dbReference type="Google" id="ProtNLM"/>
    </source>
</evidence>
<accession>A0AAN7UE79</accession>
<evidence type="ECO:0000256" key="3">
    <source>
        <dbReference type="SAM" id="SignalP"/>
    </source>
</evidence>
<feature type="signal peptide" evidence="3">
    <location>
        <begin position="1"/>
        <end position="22"/>
    </location>
</feature>
<keyword evidence="2" id="KW-1133">Transmembrane helix</keyword>
<keyword evidence="2" id="KW-0812">Transmembrane</keyword>
<feature type="region of interest" description="Disordered" evidence="1">
    <location>
        <begin position="125"/>
        <end position="167"/>
    </location>
</feature>